<dbReference type="InterPro" id="IPR046960">
    <property type="entry name" value="PPR_At4g14850-like_plant"/>
</dbReference>
<dbReference type="AlphaFoldDB" id="A0A8T2U247"/>
<evidence type="ECO:0008006" key="5">
    <source>
        <dbReference type="Google" id="ProtNLM"/>
    </source>
</evidence>
<dbReference type="PANTHER" id="PTHR47926">
    <property type="entry name" value="PENTATRICOPEPTIDE REPEAT-CONTAINING PROTEIN"/>
    <property type="match status" value="1"/>
</dbReference>
<accession>A0A8T2U247</accession>
<dbReference type="OrthoDB" id="1913436at2759"/>
<dbReference type="FunFam" id="1.25.40.10:FF:000158">
    <property type="entry name" value="pentatricopeptide repeat-containing protein At2g33680"/>
    <property type="match status" value="1"/>
</dbReference>
<evidence type="ECO:0000313" key="3">
    <source>
        <dbReference type="EMBL" id="KAH7428728.1"/>
    </source>
</evidence>
<dbReference type="EMBL" id="CM035414">
    <property type="protein sequence ID" value="KAH7428728.1"/>
    <property type="molecule type" value="Genomic_DNA"/>
</dbReference>
<dbReference type="InterPro" id="IPR002885">
    <property type="entry name" value="PPR_rpt"/>
</dbReference>
<dbReference type="GO" id="GO:0009451">
    <property type="term" value="P:RNA modification"/>
    <property type="evidence" value="ECO:0007669"/>
    <property type="project" value="InterPro"/>
</dbReference>
<keyword evidence="1" id="KW-0677">Repeat</keyword>
<dbReference type="Pfam" id="PF01535">
    <property type="entry name" value="PPR"/>
    <property type="match status" value="10"/>
</dbReference>
<sequence>MIANRLLRTCKDGSLQNAVIALEELQCRKVLVSMDVYVKLIQRCGMENNLLLARRLHSILSGKKTNPATLLEDHLIRMFTSCGSLVDAHQVFLSVPKPGTYSWNAIILAHAKLGDGYMAVLLYCKMHLGVVNPNKYLFCLILKVCSNTGEIDHGRLVHHQMISMKIISDVSLDTALISMYMKCGSLHDAQRVFFSLKDRKCKTWSALISGCSDYGCSSVALTLFEEMQEQSILSDRVAFLCTFRACNSLQHVMIMHNQVLKHNMENDPFIASRLIDMYSKCRNLEEAYNTFERVHGKDAAIWSSIISCCSHVQQDNRALELFQRMIREGTKPNDFIFSCVLTSCANSRTLTQGRIIHDMSLKSNLLLDVVVGNSLIDMYAKCGSLDEAFKVFEKLASKNCISWGTIIDAYVRNGSSVAALEIFDSFKASKQTSDRVIFISVLKACCNVGELVQGRQIHIEIINYGLSEDTSIGNMLIFMYLICQKLEDARNVFDKLSARSCITWSAMLSGYVQQQQWMIVLDLFEELLQKELKLDKVIFLYVLEACANLRSITKLCQIHDQVIKHSLETERALGSALLDTYCKCGHFYEGYWIFERLPCKDIVTWGAMIGGLVHGGEWSLARRCLSKMREQGMSPCIEIYSCILNACSSSGLVEEGQWYFDNMKEDHKILPNIEHFTCMVDLFGRTGLLNESEDFLQTMPVPPNETSWTSFLTSCKTYYNNLNIGCVCSIEHVRSPKEVEPRSKALNGKCYQEHS</sequence>
<dbReference type="Proteomes" id="UP000825935">
    <property type="component" value="Chromosome 9"/>
</dbReference>
<dbReference type="PROSITE" id="PS51375">
    <property type="entry name" value="PPR"/>
    <property type="match status" value="5"/>
</dbReference>
<gene>
    <name evidence="3" type="ORF">KP509_09G014700</name>
</gene>
<evidence type="ECO:0000256" key="1">
    <source>
        <dbReference type="ARBA" id="ARBA00022737"/>
    </source>
</evidence>
<dbReference type="Gene3D" id="1.25.40.10">
    <property type="entry name" value="Tetratricopeptide repeat domain"/>
    <property type="match status" value="5"/>
</dbReference>
<dbReference type="FunFam" id="1.25.40.10:FF:000344">
    <property type="entry name" value="Pentatricopeptide repeat-containing protein"/>
    <property type="match status" value="1"/>
</dbReference>
<dbReference type="GO" id="GO:0003723">
    <property type="term" value="F:RNA binding"/>
    <property type="evidence" value="ECO:0007669"/>
    <property type="project" value="InterPro"/>
</dbReference>
<organism evidence="3 4">
    <name type="scientific">Ceratopteris richardii</name>
    <name type="common">Triangle waterfern</name>
    <dbReference type="NCBI Taxonomy" id="49495"/>
    <lineage>
        <taxon>Eukaryota</taxon>
        <taxon>Viridiplantae</taxon>
        <taxon>Streptophyta</taxon>
        <taxon>Embryophyta</taxon>
        <taxon>Tracheophyta</taxon>
        <taxon>Polypodiopsida</taxon>
        <taxon>Polypodiidae</taxon>
        <taxon>Polypodiales</taxon>
        <taxon>Pteridineae</taxon>
        <taxon>Pteridaceae</taxon>
        <taxon>Parkerioideae</taxon>
        <taxon>Ceratopteris</taxon>
    </lineage>
</organism>
<feature type="repeat" description="PPR" evidence="2">
    <location>
        <begin position="500"/>
        <end position="534"/>
    </location>
</feature>
<comment type="caution">
    <text evidence="3">The sequence shown here is derived from an EMBL/GenBank/DDBJ whole genome shotgun (WGS) entry which is preliminary data.</text>
</comment>
<feature type="repeat" description="PPR" evidence="2">
    <location>
        <begin position="200"/>
        <end position="234"/>
    </location>
</feature>
<protein>
    <recommendedName>
        <fullName evidence="5">Pentatricopeptide repeat-containing protein</fullName>
    </recommendedName>
</protein>
<keyword evidence="4" id="KW-1185">Reference proteome</keyword>
<dbReference type="Pfam" id="PF13812">
    <property type="entry name" value="PPR_3"/>
    <property type="match status" value="1"/>
</dbReference>
<feature type="repeat" description="PPR" evidence="2">
    <location>
        <begin position="601"/>
        <end position="635"/>
    </location>
</feature>
<dbReference type="NCBIfam" id="TIGR00756">
    <property type="entry name" value="PPR"/>
    <property type="match status" value="5"/>
</dbReference>
<dbReference type="InterPro" id="IPR011990">
    <property type="entry name" value="TPR-like_helical_dom_sf"/>
</dbReference>
<feature type="repeat" description="PPR" evidence="2">
    <location>
        <begin position="298"/>
        <end position="332"/>
    </location>
</feature>
<dbReference type="SUPFAM" id="SSF48452">
    <property type="entry name" value="TPR-like"/>
    <property type="match status" value="1"/>
</dbReference>
<dbReference type="GO" id="GO:0048731">
    <property type="term" value="P:system development"/>
    <property type="evidence" value="ECO:0007669"/>
    <property type="project" value="UniProtKB-ARBA"/>
</dbReference>
<name>A0A8T2U247_CERRI</name>
<reference evidence="3" key="1">
    <citation type="submission" date="2021-08" db="EMBL/GenBank/DDBJ databases">
        <title>WGS assembly of Ceratopteris richardii.</title>
        <authorList>
            <person name="Marchant D.B."/>
            <person name="Chen G."/>
            <person name="Jenkins J."/>
            <person name="Shu S."/>
            <person name="Leebens-Mack J."/>
            <person name="Grimwood J."/>
            <person name="Schmutz J."/>
            <person name="Soltis P."/>
            <person name="Soltis D."/>
            <person name="Chen Z.-H."/>
        </authorList>
    </citation>
    <scope>NUCLEOTIDE SEQUENCE</scope>
    <source>
        <strain evidence="3">Whitten #5841</strain>
        <tissue evidence="3">Leaf</tissue>
    </source>
</reference>
<evidence type="ECO:0000313" key="4">
    <source>
        <dbReference type="Proteomes" id="UP000825935"/>
    </source>
</evidence>
<dbReference type="EMBL" id="CM035414">
    <property type="protein sequence ID" value="KAH7428730.1"/>
    <property type="molecule type" value="Genomic_DNA"/>
</dbReference>
<proteinExistence type="predicted"/>
<evidence type="ECO:0000256" key="2">
    <source>
        <dbReference type="PROSITE-ProRule" id="PRU00708"/>
    </source>
</evidence>
<feature type="repeat" description="PPR" evidence="2">
    <location>
        <begin position="368"/>
        <end position="402"/>
    </location>
</feature>